<dbReference type="FunFam" id="3.30.70.270:FF:000001">
    <property type="entry name" value="Diguanylate cyclase domain protein"/>
    <property type="match status" value="1"/>
</dbReference>
<dbReference type="NCBIfam" id="TIGR00229">
    <property type="entry name" value="sensory_box"/>
    <property type="match status" value="1"/>
</dbReference>
<dbReference type="PROSITE" id="PS50887">
    <property type="entry name" value="GGDEF"/>
    <property type="match status" value="1"/>
</dbReference>
<dbReference type="SUPFAM" id="SSF55073">
    <property type="entry name" value="Nucleotide cyclase"/>
    <property type="match status" value="1"/>
</dbReference>
<dbReference type="Gene3D" id="3.30.450.20">
    <property type="entry name" value="PAS domain"/>
    <property type="match status" value="1"/>
</dbReference>
<feature type="domain" description="HAMP" evidence="4">
    <location>
        <begin position="240"/>
        <end position="296"/>
    </location>
</feature>
<feature type="domain" description="GGDEF" evidence="5">
    <location>
        <begin position="467"/>
        <end position="600"/>
    </location>
</feature>
<dbReference type="STRING" id="857265.WG78_10805"/>
<dbReference type="GO" id="GO:0007165">
    <property type="term" value="P:signal transduction"/>
    <property type="evidence" value="ECO:0007669"/>
    <property type="project" value="InterPro"/>
</dbReference>
<dbReference type="Proteomes" id="UP000037939">
    <property type="component" value="Unassembled WGS sequence"/>
</dbReference>
<sequence length="855" mass="95025">MSRKAVQHQSRRVAAACPRLCYCHGEHKKSASGIITVCASKTLCLCSFLECTHDQPFQVIPPLLPRLRNFYTDNRLALRLVAAVIVTSVLVALSLAFFLARQEYQRSLTQIRTDLETLSRTVRPQLAVNLWLVNTEAVRTQLNSLLQTKVVGYAELVETDGSRYQAGQLPDDHRSVVSMSFPVEYLHPLTNKAVRLGQLTLVNTLDGLESQIFDQMMRILLLLATGMFAAALCFILLYHRLIARHLRHIADFTRHFNYESLTAPLVLARRDTSPDELQTLADAFNAMRRNLQQGLNERDQAQHELIREKELAEATLGSVADAIITTTADGRVKLLNPAAETLTGWMYQEALGRPITEVVATLAESGSTQLIEMLDEVQSGTHPARRVTATVISRLGQRYRVEMALAAVPDADGIGFVVALHDISEAEALTARLAYQATHDELTSLTNRRGFMSALVQANETVRSGGKACVLMQLDLDQFKLVNDTCGHLAGDELLRQLARLLQEMVPIGVLVGRLGGDEFGVLVPGEESDGAQALAERILMTLEQYRFVWHDRPFTVTGSMGLVHLDADAPNLQEVISRADVACFAAKEAGRNRYSWYRGGEVNLEHRHNELQLLATLRQAAEQNWFQLYFQPIVAANGQGEPHYEVLLRLVDATGKVISPGAFIPAAERYDLMATIDRWVIAHTLAEINERMARGEKVTMLSVNLSGKSLTKQTLAFVLEQLDESKVPPDLLCFEITETSAIANIKESTLFIEALRLRGCRFALDDFGSGFSSFTYLKTLPVDYLKIDGSLVRDVVEDHVSRQMVIAVNRIAHAMGRQTIAEYVESAQIAAKLTEIGVDYLQGYHIGMPRPSQV</sequence>
<dbReference type="PANTHER" id="PTHR44757:SF4">
    <property type="entry name" value="DIGUANYLATE CYCLASE DGCE-RELATED"/>
    <property type="match status" value="1"/>
</dbReference>
<comment type="caution">
    <text evidence="6">The sequence shown here is derived from an EMBL/GenBank/DDBJ whole genome shotgun (WGS) entry which is preliminary data.</text>
</comment>
<evidence type="ECO:0000259" key="4">
    <source>
        <dbReference type="PROSITE" id="PS50885"/>
    </source>
</evidence>
<dbReference type="EMBL" id="LAQT01000008">
    <property type="protein sequence ID" value="KPC52974.1"/>
    <property type="molecule type" value="Genomic_DNA"/>
</dbReference>
<dbReference type="CDD" id="cd01949">
    <property type="entry name" value="GGDEF"/>
    <property type="match status" value="1"/>
</dbReference>
<keyword evidence="1" id="KW-0812">Transmembrane</keyword>
<keyword evidence="7" id="KW-1185">Reference proteome</keyword>
<dbReference type="InterPro" id="IPR035965">
    <property type="entry name" value="PAS-like_dom_sf"/>
</dbReference>
<dbReference type="SMART" id="SM00091">
    <property type="entry name" value="PAS"/>
    <property type="match status" value="1"/>
</dbReference>
<dbReference type="Gene3D" id="3.20.20.450">
    <property type="entry name" value="EAL domain"/>
    <property type="match status" value="1"/>
</dbReference>
<dbReference type="InterPro" id="IPR035919">
    <property type="entry name" value="EAL_sf"/>
</dbReference>
<dbReference type="AlphaFoldDB" id="A0A0N0GNL8"/>
<dbReference type="InterPro" id="IPR013767">
    <property type="entry name" value="PAS_fold"/>
</dbReference>
<feature type="domain" description="PAS" evidence="2">
    <location>
        <begin position="308"/>
        <end position="381"/>
    </location>
</feature>
<evidence type="ECO:0000259" key="3">
    <source>
        <dbReference type="PROSITE" id="PS50883"/>
    </source>
</evidence>
<dbReference type="InterPro" id="IPR052155">
    <property type="entry name" value="Biofilm_reg_signaling"/>
</dbReference>
<dbReference type="GO" id="GO:0006355">
    <property type="term" value="P:regulation of DNA-templated transcription"/>
    <property type="evidence" value="ECO:0007669"/>
    <property type="project" value="InterPro"/>
</dbReference>
<dbReference type="InterPro" id="IPR003660">
    <property type="entry name" value="HAMP_dom"/>
</dbReference>
<dbReference type="PROSITE" id="PS50885">
    <property type="entry name" value="HAMP"/>
    <property type="match status" value="1"/>
</dbReference>
<dbReference type="Pfam" id="PF00989">
    <property type="entry name" value="PAS"/>
    <property type="match status" value="1"/>
</dbReference>
<dbReference type="GO" id="GO:0052621">
    <property type="term" value="F:diguanylate cyclase activity"/>
    <property type="evidence" value="ECO:0007669"/>
    <property type="project" value="UniProtKB-EC"/>
</dbReference>
<accession>A0A0N0GNL8</accession>
<dbReference type="Pfam" id="PF17149">
    <property type="entry name" value="CHASE5"/>
    <property type="match status" value="1"/>
</dbReference>
<dbReference type="SUPFAM" id="SSF55785">
    <property type="entry name" value="PYP-like sensor domain (PAS domain)"/>
    <property type="match status" value="1"/>
</dbReference>
<name>A0A0N0GNL8_9NEIS</name>
<dbReference type="SMART" id="SM00267">
    <property type="entry name" value="GGDEF"/>
    <property type="match status" value="1"/>
</dbReference>
<evidence type="ECO:0000313" key="7">
    <source>
        <dbReference type="Proteomes" id="UP000037939"/>
    </source>
</evidence>
<evidence type="ECO:0000256" key="1">
    <source>
        <dbReference type="SAM" id="Phobius"/>
    </source>
</evidence>
<dbReference type="PROSITE" id="PS50112">
    <property type="entry name" value="PAS"/>
    <property type="match status" value="1"/>
</dbReference>
<dbReference type="PANTHER" id="PTHR44757">
    <property type="entry name" value="DIGUANYLATE CYCLASE DGCP"/>
    <property type="match status" value="1"/>
</dbReference>
<evidence type="ECO:0000313" key="6">
    <source>
        <dbReference type="EMBL" id="KPC52974.1"/>
    </source>
</evidence>
<dbReference type="NCBIfam" id="TIGR00254">
    <property type="entry name" value="GGDEF"/>
    <property type="match status" value="1"/>
</dbReference>
<keyword evidence="6" id="KW-0548">Nucleotidyltransferase</keyword>
<evidence type="ECO:0000259" key="5">
    <source>
        <dbReference type="PROSITE" id="PS50887"/>
    </source>
</evidence>
<dbReference type="InterPro" id="IPR000160">
    <property type="entry name" value="GGDEF_dom"/>
</dbReference>
<dbReference type="OrthoDB" id="8552299at2"/>
<proteinExistence type="predicted"/>
<dbReference type="InterPro" id="IPR000014">
    <property type="entry name" value="PAS"/>
</dbReference>
<dbReference type="CDD" id="cd01948">
    <property type="entry name" value="EAL"/>
    <property type="match status" value="1"/>
</dbReference>
<feature type="transmembrane region" description="Helical" evidence="1">
    <location>
        <begin position="219"/>
        <end position="238"/>
    </location>
</feature>
<keyword evidence="6" id="KW-0808">Transferase</keyword>
<dbReference type="EC" id="2.7.7.65" evidence="6"/>
<dbReference type="InterPro" id="IPR033414">
    <property type="entry name" value="Sensor_dom"/>
</dbReference>
<dbReference type="InterPro" id="IPR029787">
    <property type="entry name" value="Nucleotide_cyclase"/>
</dbReference>
<feature type="transmembrane region" description="Helical" evidence="1">
    <location>
        <begin position="76"/>
        <end position="100"/>
    </location>
</feature>
<dbReference type="CDD" id="cd06225">
    <property type="entry name" value="HAMP"/>
    <property type="match status" value="1"/>
</dbReference>
<organism evidence="6 7">
    <name type="scientific">Amantichitinum ursilacus</name>
    <dbReference type="NCBI Taxonomy" id="857265"/>
    <lineage>
        <taxon>Bacteria</taxon>
        <taxon>Pseudomonadati</taxon>
        <taxon>Pseudomonadota</taxon>
        <taxon>Betaproteobacteria</taxon>
        <taxon>Neisseriales</taxon>
        <taxon>Chitinibacteraceae</taxon>
        <taxon>Amantichitinum</taxon>
    </lineage>
</organism>
<dbReference type="InterPro" id="IPR001633">
    <property type="entry name" value="EAL_dom"/>
</dbReference>
<evidence type="ECO:0000259" key="2">
    <source>
        <dbReference type="PROSITE" id="PS50112"/>
    </source>
</evidence>
<dbReference type="GO" id="GO:0016020">
    <property type="term" value="C:membrane"/>
    <property type="evidence" value="ECO:0007669"/>
    <property type="project" value="InterPro"/>
</dbReference>
<dbReference type="CDD" id="cd00130">
    <property type="entry name" value="PAS"/>
    <property type="match status" value="1"/>
</dbReference>
<dbReference type="Gene3D" id="3.30.70.270">
    <property type="match status" value="1"/>
</dbReference>
<dbReference type="Pfam" id="PF00990">
    <property type="entry name" value="GGDEF"/>
    <property type="match status" value="1"/>
</dbReference>
<dbReference type="InterPro" id="IPR043128">
    <property type="entry name" value="Rev_trsase/Diguanyl_cyclase"/>
</dbReference>
<dbReference type="SUPFAM" id="SSF141868">
    <property type="entry name" value="EAL domain-like"/>
    <property type="match status" value="1"/>
</dbReference>
<keyword evidence="1" id="KW-0472">Membrane</keyword>
<gene>
    <name evidence="6" type="primary">yegE_2</name>
    <name evidence="6" type="ORF">WG78_10805</name>
</gene>
<feature type="domain" description="EAL" evidence="3">
    <location>
        <begin position="611"/>
        <end position="855"/>
    </location>
</feature>
<dbReference type="SMART" id="SM00052">
    <property type="entry name" value="EAL"/>
    <property type="match status" value="1"/>
</dbReference>
<dbReference type="Pfam" id="PF00563">
    <property type="entry name" value="EAL"/>
    <property type="match status" value="1"/>
</dbReference>
<dbReference type="Gene3D" id="6.10.340.10">
    <property type="match status" value="1"/>
</dbReference>
<protein>
    <submittedName>
        <fullName evidence="6">Putative diguanylate cyclase YegE</fullName>
        <ecNumber evidence="6">2.7.7.65</ecNumber>
    </submittedName>
</protein>
<dbReference type="PROSITE" id="PS50883">
    <property type="entry name" value="EAL"/>
    <property type="match status" value="1"/>
</dbReference>
<dbReference type="PATRIC" id="fig|857265.3.peg.2220"/>
<keyword evidence="1" id="KW-1133">Transmembrane helix</keyword>
<reference evidence="6 7" key="1">
    <citation type="submission" date="2015-07" db="EMBL/GenBank/DDBJ databases">
        <title>Draft genome sequence of the Amantichitinum ursilacus IGB-41, a new chitin-degrading bacterium.</title>
        <authorList>
            <person name="Kirstahler P."/>
            <person name="Guenther M."/>
            <person name="Grumaz C."/>
            <person name="Rupp S."/>
            <person name="Zibek S."/>
            <person name="Sohn K."/>
        </authorList>
    </citation>
    <scope>NUCLEOTIDE SEQUENCE [LARGE SCALE GENOMIC DNA]</scope>
    <source>
        <strain evidence="6 7">IGB-41</strain>
    </source>
</reference>